<protein>
    <submittedName>
        <fullName evidence="3">Uncharacterized protein</fullName>
    </submittedName>
</protein>
<feature type="compositionally biased region" description="Basic residues" evidence="1">
    <location>
        <begin position="56"/>
        <end position="74"/>
    </location>
</feature>
<evidence type="ECO:0000313" key="4">
    <source>
        <dbReference type="Proteomes" id="UP001216579"/>
    </source>
</evidence>
<comment type="caution">
    <text evidence="3">The sequence shown here is derived from an EMBL/GenBank/DDBJ whole genome shotgun (WGS) entry which is preliminary data.</text>
</comment>
<feature type="chain" id="PRO_5045407683" evidence="2">
    <location>
        <begin position="33"/>
        <end position="96"/>
    </location>
</feature>
<sequence length="96" mass="10737">MKSLTTSSAVRGAWVLVGGAAALLLAAGGASAAPSVGSAQHHHGKHLTKGHEARLSRHHRHHSHYRHTHLRRHTSYHTGVMRHERMDTHRDMHFKR</sequence>
<keyword evidence="2" id="KW-0732">Signal</keyword>
<gene>
    <name evidence="3" type="ORF">P3G67_07585</name>
</gene>
<feature type="compositionally biased region" description="Low complexity" evidence="1">
    <location>
        <begin position="29"/>
        <end position="39"/>
    </location>
</feature>
<evidence type="ECO:0000256" key="1">
    <source>
        <dbReference type="SAM" id="MobiDB-lite"/>
    </source>
</evidence>
<evidence type="ECO:0000313" key="3">
    <source>
        <dbReference type="EMBL" id="MDF3289096.1"/>
    </source>
</evidence>
<evidence type="ECO:0000256" key="2">
    <source>
        <dbReference type="SAM" id="SignalP"/>
    </source>
</evidence>
<organism evidence="3 4">
    <name type="scientific">Streptomyces silvisoli</name>
    <dbReference type="NCBI Taxonomy" id="3034235"/>
    <lineage>
        <taxon>Bacteria</taxon>
        <taxon>Bacillati</taxon>
        <taxon>Actinomycetota</taxon>
        <taxon>Actinomycetes</taxon>
        <taxon>Kitasatosporales</taxon>
        <taxon>Streptomycetaceae</taxon>
        <taxon>Streptomyces</taxon>
    </lineage>
</organism>
<keyword evidence="4" id="KW-1185">Reference proteome</keyword>
<feature type="region of interest" description="Disordered" evidence="1">
    <location>
        <begin position="29"/>
        <end position="74"/>
    </location>
</feature>
<reference evidence="3 4" key="1">
    <citation type="submission" date="2023-03" db="EMBL/GenBank/DDBJ databases">
        <title>Draft genome sequence of Streptomyces sp. RB6PN23 isolated from peat swamp forest in Thailand.</title>
        <authorList>
            <person name="Klaysubun C."/>
            <person name="Duangmal K."/>
        </authorList>
    </citation>
    <scope>NUCLEOTIDE SEQUENCE [LARGE SCALE GENOMIC DNA]</scope>
    <source>
        <strain evidence="3 4">RB6PN23</strain>
    </source>
</reference>
<dbReference type="EMBL" id="JARJBC010000003">
    <property type="protein sequence ID" value="MDF3289096.1"/>
    <property type="molecule type" value="Genomic_DNA"/>
</dbReference>
<feature type="signal peptide" evidence="2">
    <location>
        <begin position="1"/>
        <end position="32"/>
    </location>
</feature>
<name>A0ABT5ZGZ3_9ACTN</name>
<proteinExistence type="predicted"/>
<dbReference type="Proteomes" id="UP001216579">
    <property type="component" value="Unassembled WGS sequence"/>
</dbReference>
<accession>A0ABT5ZGZ3</accession>
<dbReference type="RefSeq" id="WP_269855090.1">
    <property type="nucleotide sequence ID" value="NZ_JARJBC010000003.1"/>
</dbReference>